<keyword evidence="2" id="KW-1185">Reference proteome</keyword>
<dbReference type="AlphaFoldDB" id="A0A550CU67"/>
<evidence type="ECO:0008006" key="3">
    <source>
        <dbReference type="Google" id="ProtNLM"/>
    </source>
</evidence>
<gene>
    <name evidence="1" type="ORF">BD626DRAFT_534423</name>
</gene>
<comment type="caution">
    <text evidence="1">The sequence shown here is derived from an EMBL/GenBank/DDBJ whole genome shotgun (WGS) entry which is preliminary data.</text>
</comment>
<reference evidence="1 2" key="1">
    <citation type="journal article" date="2019" name="New Phytol.">
        <title>Comparative genomics reveals unique wood-decay strategies and fruiting body development in the Schizophyllaceae.</title>
        <authorList>
            <person name="Almasi E."/>
            <person name="Sahu N."/>
            <person name="Krizsan K."/>
            <person name="Balint B."/>
            <person name="Kovacs G.M."/>
            <person name="Kiss B."/>
            <person name="Cseklye J."/>
            <person name="Drula E."/>
            <person name="Henrissat B."/>
            <person name="Nagy I."/>
            <person name="Chovatia M."/>
            <person name="Adam C."/>
            <person name="LaButti K."/>
            <person name="Lipzen A."/>
            <person name="Riley R."/>
            <person name="Grigoriev I.V."/>
            <person name="Nagy L.G."/>
        </authorList>
    </citation>
    <scope>NUCLEOTIDE SEQUENCE [LARGE SCALE GENOMIC DNA]</scope>
    <source>
        <strain evidence="1 2">NL-1724</strain>
    </source>
</reference>
<evidence type="ECO:0000313" key="1">
    <source>
        <dbReference type="EMBL" id="TRM68334.1"/>
    </source>
</evidence>
<dbReference type="Proteomes" id="UP000320762">
    <property type="component" value="Unassembled WGS sequence"/>
</dbReference>
<accession>A0A550CU67</accession>
<dbReference type="OrthoDB" id="3024397at2759"/>
<evidence type="ECO:0000313" key="2">
    <source>
        <dbReference type="Proteomes" id="UP000320762"/>
    </source>
</evidence>
<dbReference type="EMBL" id="VDMD01000002">
    <property type="protein sequence ID" value="TRM68334.1"/>
    <property type="molecule type" value="Genomic_DNA"/>
</dbReference>
<proteinExistence type="predicted"/>
<organism evidence="1 2">
    <name type="scientific">Schizophyllum amplum</name>
    <dbReference type="NCBI Taxonomy" id="97359"/>
    <lineage>
        <taxon>Eukaryota</taxon>
        <taxon>Fungi</taxon>
        <taxon>Dikarya</taxon>
        <taxon>Basidiomycota</taxon>
        <taxon>Agaricomycotina</taxon>
        <taxon>Agaricomycetes</taxon>
        <taxon>Agaricomycetidae</taxon>
        <taxon>Agaricales</taxon>
        <taxon>Schizophyllaceae</taxon>
        <taxon>Schizophyllum</taxon>
    </lineage>
</organism>
<protein>
    <recommendedName>
        <fullName evidence="3">Tubby C-terminal-like domain-containing protein</fullName>
    </recommendedName>
</protein>
<sequence length="179" mass="19896">MPTLLITAKDILNSTFAFEDGTIAFVTTTHGTFWKGRDTTSVQGQNYFAQTRAAIDWRDKYLDINGQVLPHDRIKHNNGGLLSSKRTWTWGGFIVELHYSHHEWTAQVPSGSTIGRFRSYRDHIFHSDEKASVTLDFDIASPEATFLLLAFIYSETKRIDDEQAAINAGAASGGAVAVS</sequence>
<name>A0A550CU67_9AGAR</name>